<feature type="non-terminal residue" evidence="2">
    <location>
        <position position="1"/>
    </location>
</feature>
<gene>
    <name evidence="2" type="ORF">S06H3_66183</name>
</gene>
<protein>
    <submittedName>
        <fullName evidence="2">Uncharacterized protein</fullName>
    </submittedName>
</protein>
<dbReference type="AlphaFoldDB" id="X1RCH6"/>
<organism evidence="2">
    <name type="scientific">marine sediment metagenome</name>
    <dbReference type="NCBI Taxonomy" id="412755"/>
    <lineage>
        <taxon>unclassified sequences</taxon>
        <taxon>metagenomes</taxon>
        <taxon>ecological metagenomes</taxon>
    </lineage>
</organism>
<keyword evidence="1" id="KW-0812">Transmembrane</keyword>
<proteinExistence type="predicted"/>
<keyword evidence="1" id="KW-1133">Transmembrane helix</keyword>
<keyword evidence="1" id="KW-0472">Membrane</keyword>
<evidence type="ECO:0000256" key="1">
    <source>
        <dbReference type="SAM" id="Phobius"/>
    </source>
</evidence>
<sequence>YTSPIIIEFLLGVLLGVTRQRWVGIGFLPTSLLVGASSVALVLADFTLFTR</sequence>
<name>X1RCH6_9ZZZZ</name>
<comment type="caution">
    <text evidence="2">The sequence shown here is derived from an EMBL/GenBank/DDBJ whole genome shotgun (WGS) entry which is preliminary data.</text>
</comment>
<evidence type="ECO:0000313" key="2">
    <source>
        <dbReference type="EMBL" id="GAI64711.1"/>
    </source>
</evidence>
<reference evidence="2" key="1">
    <citation type="journal article" date="2014" name="Front. Microbiol.">
        <title>High frequency of phylogenetically diverse reductive dehalogenase-homologous genes in deep subseafloor sedimentary metagenomes.</title>
        <authorList>
            <person name="Kawai M."/>
            <person name="Futagami T."/>
            <person name="Toyoda A."/>
            <person name="Takaki Y."/>
            <person name="Nishi S."/>
            <person name="Hori S."/>
            <person name="Arai W."/>
            <person name="Tsubouchi T."/>
            <person name="Morono Y."/>
            <person name="Uchiyama I."/>
            <person name="Ito T."/>
            <person name="Fujiyama A."/>
            <person name="Inagaki F."/>
            <person name="Takami H."/>
        </authorList>
    </citation>
    <scope>NUCLEOTIDE SEQUENCE</scope>
    <source>
        <strain evidence="2">Expedition CK06-06</strain>
    </source>
</reference>
<feature type="transmembrane region" description="Helical" evidence="1">
    <location>
        <begin position="22"/>
        <end position="44"/>
    </location>
</feature>
<dbReference type="EMBL" id="BARV01044951">
    <property type="protein sequence ID" value="GAI64711.1"/>
    <property type="molecule type" value="Genomic_DNA"/>
</dbReference>
<accession>X1RCH6</accession>